<dbReference type="Gene3D" id="3.40.1350.10">
    <property type="match status" value="1"/>
</dbReference>
<gene>
    <name evidence="1" type="ORF">A3H61_00210</name>
</gene>
<evidence type="ECO:0000313" key="2">
    <source>
        <dbReference type="Proteomes" id="UP000178315"/>
    </source>
</evidence>
<accession>A0A1G2A8V3</accession>
<evidence type="ECO:0000313" key="1">
    <source>
        <dbReference type="EMBL" id="OGY73333.1"/>
    </source>
</evidence>
<dbReference type="GO" id="GO:0003676">
    <property type="term" value="F:nucleic acid binding"/>
    <property type="evidence" value="ECO:0007669"/>
    <property type="project" value="InterPro"/>
</dbReference>
<dbReference type="EMBL" id="MHJU01000013">
    <property type="protein sequence ID" value="OGY73333.1"/>
    <property type="molecule type" value="Genomic_DNA"/>
</dbReference>
<name>A0A1G2A8V3_9BACT</name>
<comment type="caution">
    <text evidence="1">The sequence shown here is derived from an EMBL/GenBank/DDBJ whole genome shotgun (WGS) entry which is preliminary data.</text>
</comment>
<dbReference type="InterPro" id="IPR036390">
    <property type="entry name" value="WH_DNA-bd_sf"/>
</dbReference>
<dbReference type="SUPFAM" id="SSF46785">
    <property type="entry name" value="Winged helix' DNA-binding domain"/>
    <property type="match status" value="1"/>
</dbReference>
<sequence>MRTKQENNISESQIEDALVANLVFLAKILKVPADIKLIARQLKLKSVGERIDLLLSSGKHLCLVELKVVGFSNDWLKQIISYRDELINLQNAGELVSGEILCFLLITDAKEAHIKSAKQNGVEVVIYQPIEALKNYYENLATVAPFLKMKPNDYGVFNIGLINRTLYEIANGAMEQENIALKINLSKGSVRNHLRLASEFDLVRMRNKKYFLTDRGDQYVQNFNKNTTIEILSEKQIEILKEFVSKDPFYSPYVFGIYSIIESAFLLARNFYPVQLTDLRKVFKIISGKESEWQAERSLNTATYTFLNYAIDLELLGKIGQQIVITPAGFRFILMLQLHKSIEMIESLSTNKN</sequence>
<dbReference type="AlphaFoldDB" id="A0A1G2A8V3"/>
<dbReference type="Proteomes" id="UP000178315">
    <property type="component" value="Unassembled WGS sequence"/>
</dbReference>
<dbReference type="InterPro" id="IPR011856">
    <property type="entry name" value="tRNA_endonuc-like_dom_sf"/>
</dbReference>
<dbReference type="Gene3D" id="1.10.10.10">
    <property type="entry name" value="Winged helix-like DNA-binding domain superfamily/Winged helix DNA-binding domain"/>
    <property type="match status" value="1"/>
</dbReference>
<protein>
    <submittedName>
        <fullName evidence="1">Uncharacterized protein</fullName>
    </submittedName>
</protein>
<reference evidence="1 2" key="1">
    <citation type="journal article" date="2016" name="Nat. Commun.">
        <title>Thousands of microbial genomes shed light on interconnected biogeochemical processes in an aquifer system.</title>
        <authorList>
            <person name="Anantharaman K."/>
            <person name="Brown C.T."/>
            <person name="Hug L.A."/>
            <person name="Sharon I."/>
            <person name="Castelle C.J."/>
            <person name="Probst A.J."/>
            <person name="Thomas B.C."/>
            <person name="Singh A."/>
            <person name="Wilkins M.J."/>
            <person name="Karaoz U."/>
            <person name="Brodie E.L."/>
            <person name="Williams K.H."/>
            <person name="Hubbard S.S."/>
            <person name="Banfield J.F."/>
        </authorList>
    </citation>
    <scope>NUCLEOTIDE SEQUENCE [LARGE SCALE GENOMIC DNA]</scope>
</reference>
<proteinExistence type="predicted"/>
<dbReference type="InterPro" id="IPR036388">
    <property type="entry name" value="WH-like_DNA-bd_sf"/>
</dbReference>
<organism evidence="1 2">
    <name type="scientific">Candidatus Jacksonbacteria bacterium RIFCSPLOWO2_02_FULL_44_20</name>
    <dbReference type="NCBI Taxonomy" id="1798460"/>
    <lineage>
        <taxon>Bacteria</taxon>
        <taxon>Candidatus Jacksoniibacteriota</taxon>
    </lineage>
</organism>